<dbReference type="InterPro" id="IPR046076">
    <property type="entry name" value="DUF6094"/>
</dbReference>
<evidence type="ECO:0000313" key="3">
    <source>
        <dbReference type="EMBL" id="MDX4957362.1"/>
    </source>
</evidence>
<protein>
    <submittedName>
        <fullName evidence="2">DUF6094 domain-containing protein</fullName>
    </submittedName>
</protein>
<gene>
    <name evidence="2" type="ORF">SGN30_14925</name>
    <name evidence="3" type="ORF">SGN30_28420</name>
</gene>
<organism evidence="2 4">
    <name type="scientific">Delftia acidovorans</name>
    <name type="common">Pseudomonas acidovorans</name>
    <name type="synonym">Comamonas acidovorans</name>
    <dbReference type="NCBI Taxonomy" id="80866"/>
    <lineage>
        <taxon>Bacteria</taxon>
        <taxon>Pseudomonadati</taxon>
        <taxon>Pseudomonadota</taxon>
        <taxon>Betaproteobacteria</taxon>
        <taxon>Burkholderiales</taxon>
        <taxon>Comamonadaceae</taxon>
        <taxon>Delftia</taxon>
    </lineage>
</organism>
<dbReference type="Gene3D" id="3.40.50.150">
    <property type="entry name" value="Vaccinia Virus protein VP39"/>
    <property type="match status" value="1"/>
</dbReference>
<sequence>MLCHPPTSQHQGSPWAGFLFWGEQAMALIFARLARNYIKAGYFPTDEESIARIANLLRMPDQGNVRMLDPCCGEGTALADVRQLLTVARGAAAGAEAFGIELDRDRARHAKQILDRVLQADVHDVIVRPRSMGLLFLNPPYGYGVSDQAAQRSLIDDPEKAERLERTFLRKTVPYLAYGGVLVYLIPHYALDDEIRGYLVRNFQDLRVFMAPERRFKQCIVIGTRCRPTHATKAALQPLVDAQASEEGAPLLPDSWELEPYVIPALQGDLELDFHAVQIDEEQLVDELAKFSHSLLWEGLQGHFAQATGACRPPLRDLTPWHLALALAAGQVTGKITAANGRTFLIKGDTYKRKERKVSIDVDEKGNASQSTVLLDRFVPVINAIELTPDARIGQIVKIA</sequence>
<evidence type="ECO:0000313" key="2">
    <source>
        <dbReference type="EMBL" id="MDX4954709.1"/>
    </source>
</evidence>
<dbReference type="PRINTS" id="PR00507">
    <property type="entry name" value="N12N6MTFRASE"/>
</dbReference>
<proteinExistence type="predicted"/>
<dbReference type="Pfam" id="PF19587">
    <property type="entry name" value="DUF6094"/>
    <property type="match status" value="1"/>
</dbReference>
<dbReference type="SUPFAM" id="SSF53335">
    <property type="entry name" value="S-adenosyl-L-methionine-dependent methyltransferases"/>
    <property type="match status" value="1"/>
</dbReference>
<dbReference type="EMBL" id="JAWWMZ010000017">
    <property type="protein sequence ID" value="MDX4957362.1"/>
    <property type="molecule type" value="Genomic_DNA"/>
</dbReference>
<reference evidence="2" key="1">
    <citation type="submission" date="2023-11" db="EMBL/GenBank/DDBJ databases">
        <title>Identification and selenium tolerance of Delftia acidovorans R3-25.</title>
        <authorList>
            <person name="Zhang S."/>
            <person name="Liu Y."/>
            <person name="Guo Y."/>
        </authorList>
    </citation>
    <scope>NUCLEOTIDE SEQUENCE</scope>
    <source>
        <strain evidence="2">R3-25</strain>
    </source>
</reference>
<evidence type="ECO:0000259" key="1">
    <source>
        <dbReference type="Pfam" id="PF19587"/>
    </source>
</evidence>
<dbReference type="InterPro" id="IPR029063">
    <property type="entry name" value="SAM-dependent_MTases_sf"/>
</dbReference>
<name>A0AAJ2QYT7_DELAC</name>
<dbReference type="EMBL" id="JAWWMZ010000004">
    <property type="protein sequence ID" value="MDX4954709.1"/>
    <property type="molecule type" value="Genomic_DNA"/>
</dbReference>
<dbReference type="Proteomes" id="UP001287445">
    <property type="component" value="Unassembled WGS sequence"/>
</dbReference>
<feature type="domain" description="DUF6094" evidence="1">
    <location>
        <begin position="27"/>
        <end position="233"/>
    </location>
</feature>
<dbReference type="AlphaFoldDB" id="A0AAJ2QYT7"/>
<accession>A0AAJ2QYT7</accession>
<comment type="caution">
    <text evidence="2">The sequence shown here is derived from an EMBL/GenBank/DDBJ whole genome shotgun (WGS) entry which is preliminary data.</text>
</comment>
<evidence type="ECO:0000313" key="4">
    <source>
        <dbReference type="Proteomes" id="UP001287445"/>
    </source>
</evidence>